<evidence type="ECO:0000259" key="3">
    <source>
        <dbReference type="PROSITE" id="PS51898"/>
    </source>
</evidence>
<dbReference type="PANTHER" id="PTHR34605:SF3">
    <property type="entry name" value="P CELL-TYPE AGGLUTINATION PROTEIN MAP4-LIKE-RELATED"/>
    <property type="match status" value="1"/>
</dbReference>
<dbReference type="InterPro" id="IPR011010">
    <property type="entry name" value="DNA_brk_join_enz"/>
</dbReference>
<keyword evidence="5" id="KW-1185">Reference proteome</keyword>
<evidence type="ECO:0000256" key="1">
    <source>
        <dbReference type="ARBA" id="ARBA00023125"/>
    </source>
</evidence>
<comment type="caution">
    <text evidence="4">The sequence shown here is derived from an EMBL/GenBank/DDBJ whole genome shotgun (WGS) entry which is preliminary data.</text>
</comment>
<dbReference type="Pfam" id="PF00589">
    <property type="entry name" value="Phage_integrase"/>
    <property type="match status" value="1"/>
</dbReference>
<dbReference type="InterPro" id="IPR010998">
    <property type="entry name" value="Integrase_recombinase_N"/>
</dbReference>
<dbReference type="InterPro" id="IPR013762">
    <property type="entry name" value="Integrase-like_cat_sf"/>
</dbReference>
<keyword evidence="2" id="KW-0233">DNA recombination</keyword>
<dbReference type="EMBL" id="CAKLPX010000001">
    <property type="protein sequence ID" value="CAH0990246.1"/>
    <property type="molecule type" value="Genomic_DNA"/>
</dbReference>
<dbReference type="SUPFAM" id="SSF47823">
    <property type="entry name" value="lambda integrase-like, N-terminal domain"/>
    <property type="match status" value="1"/>
</dbReference>
<dbReference type="Gene3D" id="1.10.150.130">
    <property type="match status" value="1"/>
</dbReference>
<reference evidence="4" key="1">
    <citation type="submission" date="2021-12" db="EMBL/GenBank/DDBJ databases">
        <authorList>
            <person name="Rodrigo-Torres L."/>
            <person name="Arahal R. D."/>
            <person name="Lucena T."/>
        </authorList>
    </citation>
    <scope>NUCLEOTIDE SEQUENCE</scope>
    <source>
        <strain evidence="4">CECT 8267</strain>
    </source>
</reference>
<dbReference type="InterPro" id="IPR052925">
    <property type="entry name" value="Phage_Integrase-like_Recomb"/>
</dbReference>
<dbReference type="CDD" id="cd00799">
    <property type="entry name" value="INT_Cre_C"/>
    <property type="match status" value="1"/>
</dbReference>
<dbReference type="InterPro" id="IPR002104">
    <property type="entry name" value="Integrase_catalytic"/>
</dbReference>
<evidence type="ECO:0000256" key="2">
    <source>
        <dbReference type="ARBA" id="ARBA00023172"/>
    </source>
</evidence>
<name>A0ABN8ECP2_9GAMM</name>
<keyword evidence="1" id="KW-0238">DNA-binding</keyword>
<accession>A0ABN8ECP2</accession>
<feature type="domain" description="Tyr recombinase" evidence="3">
    <location>
        <begin position="106"/>
        <end position="321"/>
    </location>
</feature>
<dbReference type="SUPFAM" id="SSF56349">
    <property type="entry name" value="DNA breaking-rejoining enzymes"/>
    <property type="match status" value="1"/>
</dbReference>
<evidence type="ECO:0000313" key="4">
    <source>
        <dbReference type="EMBL" id="CAH0990246.1"/>
    </source>
</evidence>
<dbReference type="RefSeq" id="WP_237442932.1">
    <property type="nucleotide sequence ID" value="NZ_CAKLPX010000001.1"/>
</dbReference>
<protein>
    <recommendedName>
        <fullName evidence="3">Tyr recombinase domain-containing protein</fullName>
    </recommendedName>
</protein>
<gene>
    <name evidence="4" type="ORF">SIN8267_00338</name>
</gene>
<dbReference type="Gene3D" id="1.10.443.10">
    <property type="entry name" value="Intergrase catalytic core"/>
    <property type="match status" value="1"/>
</dbReference>
<dbReference type="PANTHER" id="PTHR34605">
    <property type="entry name" value="PHAGE_INTEGRASE DOMAIN-CONTAINING PROTEIN"/>
    <property type="match status" value="1"/>
</dbReference>
<sequence>MRYSSDNLVAELLLAAVNDNTEQAIEQARFHYEVVYGGKLPCSADQLHAYLAFYGGKLSVATLEQRKALLAKWHRRHHHIDPTKTDAETTRELMRGIRKRYNKPPKQAKSLSINTLSLVVDHLEGIVALPVESVSERAMQLQALRNRALLLIGFWFGLRASSLVRLKAEQLQIDFDRQPPTLTIYLADSKTDREARGEQKSLKMLQRLCPVAALIDWLAASQIEQGYVFSKVTRWGCVESAALLPNSLNKLIRTVFRAAGIDGVGEYSSHSLRRGAANWIAENGGDLHAMMDWIGWKDVKSAMRYRDQVSSLPNKLIETRMALAKDEVQGISG</sequence>
<evidence type="ECO:0000313" key="5">
    <source>
        <dbReference type="Proteomes" id="UP000838100"/>
    </source>
</evidence>
<organism evidence="4 5">
    <name type="scientific">Sinobacterium norvegicum</name>
    <dbReference type="NCBI Taxonomy" id="1641715"/>
    <lineage>
        <taxon>Bacteria</taxon>
        <taxon>Pseudomonadati</taxon>
        <taxon>Pseudomonadota</taxon>
        <taxon>Gammaproteobacteria</taxon>
        <taxon>Cellvibrionales</taxon>
        <taxon>Spongiibacteraceae</taxon>
        <taxon>Sinobacterium</taxon>
    </lineage>
</organism>
<dbReference type="PROSITE" id="PS51898">
    <property type="entry name" value="TYR_RECOMBINASE"/>
    <property type="match status" value="1"/>
</dbReference>
<dbReference type="Proteomes" id="UP000838100">
    <property type="component" value="Unassembled WGS sequence"/>
</dbReference>
<proteinExistence type="predicted"/>